<name>A0AAE1HDS7_9NEOP</name>
<dbReference type="AlphaFoldDB" id="A0AAE1HDS7"/>
<evidence type="ECO:0000313" key="2">
    <source>
        <dbReference type="EMBL" id="KAK3919348.1"/>
    </source>
</evidence>
<comment type="caution">
    <text evidence="2">The sequence shown here is derived from an EMBL/GenBank/DDBJ whole genome shotgun (WGS) entry which is preliminary data.</text>
</comment>
<protein>
    <submittedName>
        <fullName evidence="2">Nonribosomal peptide synthetase vlms</fullName>
    </submittedName>
</protein>
<feature type="region of interest" description="Disordered" evidence="1">
    <location>
        <begin position="96"/>
        <end position="138"/>
    </location>
</feature>
<feature type="compositionally biased region" description="Basic and acidic residues" evidence="1">
    <location>
        <begin position="107"/>
        <end position="125"/>
    </location>
</feature>
<sequence length="138" mass="15583">MRDQRVRHLKNKHDSLITKARLLFEWTSLWLYKKHSNSVSVVPKRQHEDIPRSVVGLSNGPLHGAASAGVAGNHLPKPAIRLRLVAIPLEVAKREKRRSFRSHMPKLPKEKAKTQTGLERTKEAGPTKALNRGQIVAR</sequence>
<dbReference type="EMBL" id="JAHWGI010000979">
    <property type="protein sequence ID" value="KAK3919348.1"/>
    <property type="molecule type" value="Genomic_DNA"/>
</dbReference>
<organism evidence="2 3">
    <name type="scientific">Frankliniella fusca</name>
    <dbReference type="NCBI Taxonomy" id="407009"/>
    <lineage>
        <taxon>Eukaryota</taxon>
        <taxon>Metazoa</taxon>
        <taxon>Ecdysozoa</taxon>
        <taxon>Arthropoda</taxon>
        <taxon>Hexapoda</taxon>
        <taxon>Insecta</taxon>
        <taxon>Pterygota</taxon>
        <taxon>Neoptera</taxon>
        <taxon>Paraneoptera</taxon>
        <taxon>Thysanoptera</taxon>
        <taxon>Terebrantia</taxon>
        <taxon>Thripoidea</taxon>
        <taxon>Thripidae</taxon>
        <taxon>Frankliniella</taxon>
    </lineage>
</organism>
<gene>
    <name evidence="2" type="ORF">KUF71_008475</name>
</gene>
<reference evidence="2" key="2">
    <citation type="journal article" date="2023" name="BMC Genomics">
        <title>Pest status, molecular evolution, and epigenetic factors derived from the genome assembly of Frankliniella fusca, a thysanopteran phytovirus vector.</title>
        <authorList>
            <person name="Catto M.A."/>
            <person name="Labadie P.E."/>
            <person name="Jacobson A.L."/>
            <person name="Kennedy G.G."/>
            <person name="Srinivasan R."/>
            <person name="Hunt B.G."/>
        </authorList>
    </citation>
    <scope>NUCLEOTIDE SEQUENCE</scope>
    <source>
        <strain evidence="2">PL_HMW_Pooled</strain>
    </source>
</reference>
<proteinExistence type="predicted"/>
<feature type="compositionally biased region" description="Basic residues" evidence="1">
    <location>
        <begin position="96"/>
        <end position="106"/>
    </location>
</feature>
<keyword evidence="3" id="KW-1185">Reference proteome</keyword>
<dbReference type="Proteomes" id="UP001219518">
    <property type="component" value="Unassembled WGS sequence"/>
</dbReference>
<evidence type="ECO:0000313" key="3">
    <source>
        <dbReference type="Proteomes" id="UP001219518"/>
    </source>
</evidence>
<evidence type="ECO:0000256" key="1">
    <source>
        <dbReference type="SAM" id="MobiDB-lite"/>
    </source>
</evidence>
<reference evidence="2" key="1">
    <citation type="submission" date="2021-07" db="EMBL/GenBank/DDBJ databases">
        <authorList>
            <person name="Catto M.A."/>
            <person name="Jacobson A."/>
            <person name="Kennedy G."/>
            <person name="Labadie P."/>
            <person name="Hunt B.G."/>
            <person name="Srinivasan R."/>
        </authorList>
    </citation>
    <scope>NUCLEOTIDE SEQUENCE</scope>
    <source>
        <strain evidence="2">PL_HMW_Pooled</strain>
        <tissue evidence="2">Head</tissue>
    </source>
</reference>
<accession>A0AAE1HDS7</accession>